<dbReference type="PROSITE" id="PS50835">
    <property type="entry name" value="IG_LIKE"/>
    <property type="match status" value="3"/>
</dbReference>
<evidence type="ECO:0000313" key="12">
    <source>
        <dbReference type="Proteomes" id="UP001652583"/>
    </source>
</evidence>
<keyword evidence="4" id="KW-0130">Cell adhesion</keyword>
<evidence type="ECO:0000256" key="3">
    <source>
        <dbReference type="ARBA" id="ARBA00022734"/>
    </source>
</evidence>
<evidence type="ECO:0000256" key="5">
    <source>
        <dbReference type="ARBA" id="ARBA00022989"/>
    </source>
</evidence>
<keyword evidence="6 9" id="KW-0472">Membrane</keyword>
<comment type="similarity">
    <text evidence="7">Belongs to the immunoglobulin superfamily. SIGLEC (sialic acid binding Ig-like lectin) family.</text>
</comment>
<protein>
    <submittedName>
        <fullName evidence="13">Sialic acid-binding Ig-like lectin 10 isoform X1</fullName>
    </submittedName>
</protein>
<dbReference type="SMART" id="SM00408">
    <property type="entry name" value="IGc2"/>
    <property type="match status" value="3"/>
</dbReference>
<comment type="subcellular location">
    <subcellularLocation>
        <location evidence="1">Membrane</location>
        <topology evidence="1">Single-pass type I membrane protein</topology>
    </subcellularLocation>
</comment>
<feature type="transmembrane region" description="Helical" evidence="9">
    <location>
        <begin position="544"/>
        <end position="566"/>
    </location>
</feature>
<proteinExistence type="inferred from homology"/>
<evidence type="ECO:0000256" key="7">
    <source>
        <dbReference type="ARBA" id="ARBA00038361"/>
    </source>
</evidence>
<dbReference type="SUPFAM" id="SSF48726">
    <property type="entry name" value="Immunoglobulin"/>
    <property type="match status" value="5"/>
</dbReference>
<dbReference type="GeneID" id="106972985"/>
<dbReference type="Gene3D" id="2.60.40.10">
    <property type="entry name" value="Immunoglobulins"/>
    <property type="match status" value="5"/>
</dbReference>
<dbReference type="InterPro" id="IPR013783">
    <property type="entry name" value="Ig-like_fold"/>
</dbReference>
<accession>A0ABM3P5E5</accession>
<feature type="region of interest" description="Disordered" evidence="8">
    <location>
        <begin position="677"/>
        <end position="728"/>
    </location>
</feature>
<feature type="region of interest" description="Disordered" evidence="8">
    <location>
        <begin position="577"/>
        <end position="598"/>
    </location>
</feature>
<feature type="domain" description="Ig-like" evidence="11">
    <location>
        <begin position="145"/>
        <end position="230"/>
    </location>
</feature>
<dbReference type="InterPro" id="IPR013106">
    <property type="entry name" value="Ig_V-set"/>
</dbReference>
<keyword evidence="3" id="KW-0430">Lectin</keyword>
<feature type="chain" id="PRO_5047159293" evidence="10">
    <location>
        <begin position="17"/>
        <end position="763"/>
    </location>
</feature>
<dbReference type="RefSeq" id="XP_053066898.1">
    <property type="nucleotide sequence ID" value="XM_053210923.1"/>
</dbReference>
<feature type="signal peptide" evidence="10">
    <location>
        <begin position="1"/>
        <end position="16"/>
    </location>
</feature>
<dbReference type="InterPro" id="IPR003598">
    <property type="entry name" value="Ig_sub2"/>
</dbReference>
<dbReference type="PANTHER" id="PTHR12035">
    <property type="entry name" value="SIALIC ACID BINDING IMMUNOGLOBULIN-LIKE LECTIN"/>
    <property type="match status" value="1"/>
</dbReference>
<dbReference type="PANTHER" id="PTHR12035:SF115">
    <property type="entry name" value="SIALIC ACID-BINDING IG-LIKE LECTIN 10"/>
    <property type="match status" value="1"/>
</dbReference>
<evidence type="ECO:0000256" key="2">
    <source>
        <dbReference type="ARBA" id="ARBA00022692"/>
    </source>
</evidence>
<evidence type="ECO:0000313" key="13">
    <source>
        <dbReference type="RefSeq" id="XP_053066898.1"/>
    </source>
</evidence>
<dbReference type="SMART" id="SM00409">
    <property type="entry name" value="IG"/>
    <property type="match status" value="4"/>
</dbReference>
<keyword evidence="2 9" id="KW-0812">Transmembrane</keyword>
<keyword evidence="12" id="KW-1185">Reference proteome</keyword>
<dbReference type="InterPro" id="IPR051036">
    <property type="entry name" value="SIGLEC"/>
</dbReference>
<gene>
    <name evidence="13" type="primary">LOC106972985</name>
</gene>
<evidence type="ECO:0000256" key="10">
    <source>
        <dbReference type="SAM" id="SignalP"/>
    </source>
</evidence>
<dbReference type="Pfam" id="PF13927">
    <property type="entry name" value="Ig_3"/>
    <property type="match status" value="1"/>
</dbReference>
<evidence type="ECO:0000256" key="4">
    <source>
        <dbReference type="ARBA" id="ARBA00022889"/>
    </source>
</evidence>
<evidence type="ECO:0000259" key="11">
    <source>
        <dbReference type="PROSITE" id="PS50835"/>
    </source>
</evidence>
<name>A0ABM3P5E5_ACIJB</name>
<dbReference type="Pfam" id="PF13895">
    <property type="entry name" value="Ig_2"/>
    <property type="match status" value="1"/>
</dbReference>
<feature type="compositionally biased region" description="Low complexity" evidence="8">
    <location>
        <begin position="577"/>
        <end position="591"/>
    </location>
</feature>
<evidence type="ECO:0000256" key="6">
    <source>
        <dbReference type="ARBA" id="ARBA00023136"/>
    </source>
</evidence>
<evidence type="ECO:0000256" key="8">
    <source>
        <dbReference type="SAM" id="MobiDB-lite"/>
    </source>
</evidence>
<reference evidence="13" key="1">
    <citation type="submission" date="2025-08" db="UniProtKB">
        <authorList>
            <consortium name="RefSeq"/>
        </authorList>
    </citation>
    <scope>IDENTIFICATION</scope>
    <source>
        <tissue evidence="13">Blood</tissue>
    </source>
</reference>
<feature type="domain" description="Ig-like" evidence="11">
    <location>
        <begin position="252"/>
        <end position="336"/>
    </location>
</feature>
<dbReference type="InterPro" id="IPR003599">
    <property type="entry name" value="Ig_sub"/>
</dbReference>
<dbReference type="Pfam" id="PF07686">
    <property type="entry name" value="V-set"/>
    <property type="match status" value="1"/>
</dbReference>
<organism evidence="12 13">
    <name type="scientific">Acinonyx jubatus</name>
    <name type="common">Cheetah</name>
    <dbReference type="NCBI Taxonomy" id="32536"/>
    <lineage>
        <taxon>Eukaryota</taxon>
        <taxon>Metazoa</taxon>
        <taxon>Chordata</taxon>
        <taxon>Craniata</taxon>
        <taxon>Vertebrata</taxon>
        <taxon>Euteleostomi</taxon>
        <taxon>Mammalia</taxon>
        <taxon>Eutheria</taxon>
        <taxon>Laurasiatheria</taxon>
        <taxon>Carnivora</taxon>
        <taxon>Feliformia</taxon>
        <taxon>Felidae</taxon>
        <taxon>Felinae</taxon>
        <taxon>Acinonyx</taxon>
    </lineage>
</organism>
<dbReference type="Proteomes" id="UP001652583">
    <property type="component" value="Chromosome E2"/>
</dbReference>
<sequence>MALSLLLALLWGGSQAQAPGFSLQVQSVVMVQEGLCVHVPCTLSYPRIGWTEDTPALGSWFVVGTDTNKGRPVATNKRDQVQGGSGGRFQLTGDPRNHSCSLLIRDAQVEDSAQYFFRVERGSYVRYNFVESPLYLEVTALTQKPDVYVPETLEAGRRATLICVFNWAFEECPAPTFSWMGAAVTTPGPGRKSSYFSVLSLTPRPQDHGTHLTCRVDFSRKGVSTETTVRLNVTHVPKDLVISVSRAKASAPEPQGDSPDLEVQKGQFLQLVCASESQSPATLSWALEDRILSWSHPWTPGPLALVLTRVMPGDSGCYTCRAENGRGSQSRTLNLSVQYAPENLRVMALQANRTVLENLGNGTSLPALEGQSLRLLCVAHSNPPAQLSWALRGQTLSPSQPADPGILELPQIQTEHEGVLTCRAQNSLGSQHVSLLLSVVCPPRLLGPSCSWEGEALGCTCSARARPAPTLRWRLGEGLLEGNHSDASLTVTSSSEGPWANSSLSLRGPLGSGLRLSCEARNAHGEQSAAVLLLPDKKGLLSKALGSGIFLGMGITTLLFLCLILVTKTLRKKQAQAGTPAHAGTPAQAGAPPKPKATRRSTILDYINVVPNPGPLDSGPRQAELSPRCLLSGRLQEEFAESSPKVNTATYFYRRGTEADVQSEFKSSHRKDVLLGDKTGSPSGQGHHVETGRQLCPPTHEPEEERSQEGMGTLSKCNGKQSSPCTLNRPAGEERRWVYFSEGSRSFLLPRSLQNFLLVNEMA</sequence>
<feature type="compositionally biased region" description="Polar residues" evidence="8">
    <location>
        <begin position="715"/>
        <end position="726"/>
    </location>
</feature>
<keyword evidence="10" id="KW-0732">Signal</keyword>
<dbReference type="InterPro" id="IPR007110">
    <property type="entry name" value="Ig-like_dom"/>
</dbReference>
<dbReference type="InterPro" id="IPR036179">
    <property type="entry name" value="Ig-like_dom_sf"/>
</dbReference>
<keyword evidence="5 9" id="KW-1133">Transmembrane helix</keyword>
<feature type="domain" description="Ig-like" evidence="11">
    <location>
        <begin position="341"/>
        <end position="438"/>
    </location>
</feature>
<evidence type="ECO:0000256" key="1">
    <source>
        <dbReference type="ARBA" id="ARBA00004479"/>
    </source>
</evidence>
<evidence type="ECO:0000256" key="9">
    <source>
        <dbReference type="SAM" id="Phobius"/>
    </source>
</evidence>